<reference evidence="1" key="1">
    <citation type="journal article" date="2023" name="Science">
        <title>Genome structures resolve the early diversification of teleost fishes.</title>
        <authorList>
            <person name="Parey E."/>
            <person name="Louis A."/>
            <person name="Montfort J."/>
            <person name="Bouchez O."/>
            <person name="Roques C."/>
            <person name="Iampietro C."/>
            <person name="Lluch J."/>
            <person name="Castinel A."/>
            <person name="Donnadieu C."/>
            <person name="Desvignes T."/>
            <person name="Floi Bucao C."/>
            <person name="Jouanno E."/>
            <person name="Wen M."/>
            <person name="Mejri S."/>
            <person name="Dirks R."/>
            <person name="Jansen H."/>
            <person name="Henkel C."/>
            <person name="Chen W.J."/>
            <person name="Zahm M."/>
            <person name="Cabau C."/>
            <person name="Klopp C."/>
            <person name="Thompson A.W."/>
            <person name="Robinson-Rechavi M."/>
            <person name="Braasch I."/>
            <person name="Lecointre G."/>
            <person name="Bobe J."/>
            <person name="Postlethwait J.H."/>
            <person name="Berthelot C."/>
            <person name="Roest Crollius H."/>
            <person name="Guiguen Y."/>
        </authorList>
    </citation>
    <scope>NUCLEOTIDE SEQUENCE</scope>
    <source>
        <strain evidence="1">NC1722</strain>
    </source>
</reference>
<protein>
    <submittedName>
        <fullName evidence="1">Uncharacterized protein</fullName>
    </submittedName>
</protein>
<accession>A0AAD7WRV5</accession>
<dbReference type="EMBL" id="JAINUG010000042">
    <property type="protein sequence ID" value="KAJ8406725.1"/>
    <property type="molecule type" value="Genomic_DNA"/>
</dbReference>
<sequence length="119" mass="12857">MPWQTGEGRPFPPIVCVRAATAAASLHTADTAESRLGHRVTWHQRYAGAMHISDEIRGPGQPSCGARLGLEGRCGSREGKARLERELLAALRADSVSPADEVFPTILRWLDVAATLQPC</sequence>
<evidence type="ECO:0000313" key="2">
    <source>
        <dbReference type="Proteomes" id="UP001221898"/>
    </source>
</evidence>
<dbReference type="AlphaFoldDB" id="A0AAD7WRV5"/>
<keyword evidence="2" id="KW-1185">Reference proteome</keyword>
<comment type="caution">
    <text evidence="1">The sequence shown here is derived from an EMBL/GenBank/DDBJ whole genome shotgun (WGS) entry which is preliminary data.</text>
</comment>
<evidence type="ECO:0000313" key="1">
    <source>
        <dbReference type="EMBL" id="KAJ8406725.1"/>
    </source>
</evidence>
<proteinExistence type="predicted"/>
<gene>
    <name evidence="1" type="ORF">AAFF_G00296410</name>
</gene>
<dbReference type="Proteomes" id="UP001221898">
    <property type="component" value="Unassembled WGS sequence"/>
</dbReference>
<organism evidence="1 2">
    <name type="scientific">Aldrovandia affinis</name>
    <dbReference type="NCBI Taxonomy" id="143900"/>
    <lineage>
        <taxon>Eukaryota</taxon>
        <taxon>Metazoa</taxon>
        <taxon>Chordata</taxon>
        <taxon>Craniata</taxon>
        <taxon>Vertebrata</taxon>
        <taxon>Euteleostomi</taxon>
        <taxon>Actinopterygii</taxon>
        <taxon>Neopterygii</taxon>
        <taxon>Teleostei</taxon>
        <taxon>Notacanthiformes</taxon>
        <taxon>Halosauridae</taxon>
        <taxon>Aldrovandia</taxon>
    </lineage>
</organism>
<name>A0AAD7WRV5_9TELE</name>